<protein>
    <submittedName>
        <fullName evidence="1">Membrane dipeptidase</fullName>
        <ecNumber evidence="1">3.4.13.-</ecNumber>
    </submittedName>
</protein>
<dbReference type="EC" id="3.4.13.-" evidence="1"/>
<dbReference type="PANTHER" id="PTHR10443">
    <property type="entry name" value="MICROSOMAL DIPEPTIDASE"/>
    <property type="match status" value="1"/>
</dbReference>
<dbReference type="Gene3D" id="3.20.20.140">
    <property type="entry name" value="Metal-dependent hydrolases"/>
    <property type="match status" value="1"/>
</dbReference>
<sequence>MFIFDAHLDLSMNAMEWNRDLTLPVAEIRDREQGMTDKPDRGKNTVSLPAMREGNIGLCMATQIARFVKKGSPLPGWHSQHQAWAQTQGQLAWYKTMEAAGEMVQIKDIQGLESHLKLWKSDAPKKPIGYILSLEGADSIVDLSYLEKSYESGLRAIGPAHYGPGIYAHGTDSVGGIGQKGKDLLKKVEELNIILDATHLCDKSFWETMDIYNGPVWASHNNCRELVDHNRQFSDEQIKELISRDAVIGVALDAWMMVPNWVRGKSTPKEMNVTLEIAVDNIDHICQLAGNTDHVGIGTDLDGAFGKEQSPYDLDTIADLQKIPDLLTKRGYTSTDIEKIMNQNFIDFLRRVWSKH</sequence>
<organism evidence="1 2">
    <name type="scientific">Flagellimonas abyssi</name>
    <dbReference type="NCBI Taxonomy" id="2864871"/>
    <lineage>
        <taxon>Bacteria</taxon>
        <taxon>Pseudomonadati</taxon>
        <taxon>Bacteroidota</taxon>
        <taxon>Flavobacteriia</taxon>
        <taxon>Flavobacteriales</taxon>
        <taxon>Flavobacteriaceae</taxon>
        <taxon>Flagellimonas</taxon>
    </lineage>
</organism>
<keyword evidence="1" id="KW-0645">Protease</keyword>
<keyword evidence="1" id="KW-0224">Dipeptidase</keyword>
<dbReference type="InterPro" id="IPR032466">
    <property type="entry name" value="Metal_Hydrolase"/>
</dbReference>
<name>A0ABS7EP77_9FLAO</name>
<evidence type="ECO:0000313" key="2">
    <source>
        <dbReference type="Proteomes" id="UP001196136"/>
    </source>
</evidence>
<evidence type="ECO:0000313" key="1">
    <source>
        <dbReference type="EMBL" id="MBW8199397.1"/>
    </source>
</evidence>
<dbReference type="PANTHER" id="PTHR10443:SF12">
    <property type="entry name" value="DIPEPTIDASE"/>
    <property type="match status" value="1"/>
</dbReference>
<gene>
    <name evidence="1" type="ORF">K1F36_06120</name>
</gene>
<dbReference type="SUPFAM" id="SSF51556">
    <property type="entry name" value="Metallo-dependent hydrolases"/>
    <property type="match status" value="1"/>
</dbReference>
<reference evidence="1 2" key="1">
    <citation type="submission" date="2021-08" db="EMBL/GenBank/DDBJ databases">
        <title>Muricauda profundi sp. nov., a marine bacterium isolated from deep seawater of the Mariana Trench.</title>
        <authorList>
            <person name="Wei Y."/>
        </authorList>
    </citation>
    <scope>NUCLEOTIDE SEQUENCE [LARGE SCALE GENOMIC DNA]</scope>
    <source>
        <strain evidence="1 2">W52</strain>
    </source>
</reference>
<dbReference type="GO" id="GO:0016805">
    <property type="term" value="F:dipeptidase activity"/>
    <property type="evidence" value="ECO:0007669"/>
    <property type="project" value="UniProtKB-KW"/>
</dbReference>
<dbReference type="RefSeq" id="WP_220113010.1">
    <property type="nucleotide sequence ID" value="NZ_JAHZSV010000005.1"/>
</dbReference>
<accession>A0ABS7EP77</accession>
<comment type="caution">
    <text evidence="1">The sequence shown here is derived from an EMBL/GenBank/DDBJ whole genome shotgun (WGS) entry which is preliminary data.</text>
</comment>
<dbReference type="InterPro" id="IPR008257">
    <property type="entry name" value="Pept_M19"/>
</dbReference>
<dbReference type="Pfam" id="PF01244">
    <property type="entry name" value="Peptidase_M19"/>
    <property type="match status" value="1"/>
</dbReference>
<dbReference type="Proteomes" id="UP001196136">
    <property type="component" value="Unassembled WGS sequence"/>
</dbReference>
<keyword evidence="2" id="KW-1185">Reference proteome</keyword>
<dbReference type="EMBL" id="JAHZSV010000005">
    <property type="protein sequence ID" value="MBW8199397.1"/>
    <property type="molecule type" value="Genomic_DNA"/>
</dbReference>
<keyword evidence="1" id="KW-0378">Hydrolase</keyword>
<proteinExistence type="predicted"/>
<dbReference type="PROSITE" id="PS51365">
    <property type="entry name" value="RENAL_DIPEPTIDASE_2"/>
    <property type="match status" value="1"/>
</dbReference>